<dbReference type="Gene3D" id="2.70.150.10">
    <property type="entry name" value="Calcium-transporting ATPase, cytoplasmic transduction domain A"/>
    <property type="match status" value="1"/>
</dbReference>
<feature type="transmembrane region" description="Helical" evidence="16">
    <location>
        <begin position="888"/>
        <end position="910"/>
    </location>
</feature>
<evidence type="ECO:0000256" key="13">
    <source>
        <dbReference type="ARBA" id="ARBA00023136"/>
    </source>
</evidence>
<feature type="transmembrane region" description="Helical" evidence="16">
    <location>
        <begin position="776"/>
        <end position="796"/>
    </location>
</feature>
<dbReference type="CDD" id="cd02076">
    <property type="entry name" value="P-type_ATPase_H"/>
    <property type="match status" value="1"/>
</dbReference>
<keyword evidence="20" id="KW-1185">Reference proteome</keyword>
<evidence type="ECO:0000259" key="18">
    <source>
        <dbReference type="SMART" id="SM00831"/>
    </source>
</evidence>
<dbReference type="SFLD" id="SFLDG00002">
    <property type="entry name" value="C1.7:_P-type_atpase_like"/>
    <property type="match status" value="1"/>
</dbReference>
<dbReference type="Gene3D" id="1.20.1110.10">
    <property type="entry name" value="Calcium-transporting ATPase, transmembrane domain"/>
    <property type="match status" value="1"/>
</dbReference>
<dbReference type="FunFam" id="3.40.50.1000:FF:000211">
    <property type="entry name" value="Plasma membrane ATPase"/>
    <property type="match status" value="1"/>
</dbReference>
<proteinExistence type="inferred from homology"/>
<dbReference type="GO" id="GO:0016887">
    <property type="term" value="F:ATP hydrolysis activity"/>
    <property type="evidence" value="ECO:0007669"/>
    <property type="project" value="InterPro"/>
</dbReference>
<evidence type="ECO:0000256" key="1">
    <source>
        <dbReference type="ARBA" id="ARBA00003417"/>
    </source>
</evidence>
<dbReference type="InterPro" id="IPR004014">
    <property type="entry name" value="ATPase_P-typ_cation-transptr_N"/>
</dbReference>
<evidence type="ECO:0000256" key="10">
    <source>
        <dbReference type="ARBA" id="ARBA00022842"/>
    </source>
</evidence>
<dbReference type="InterPro" id="IPR036412">
    <property type="entry name" value="HAD-like_sf"/>
</dbReference>
<evidence type="ECO:0000313" key="20">
    <source>
        <dbReference type="Proteomes" id="UP000316726"/>
    </source>
</evidence>
<feature type="transmembrane region" description="Helical" evidence="16">
    <location>
        <begin position="854"/>
        <end position="876"/>
    </location>
</feature>
<evidence type="ECO:0000256" key="15">
    <source>
        <dbReference type="ARBA" id="ARBA00071631"/>
    </source>
</evidence>
<dbReference type="InterPro" id="IPR006534">
    <property type="entry name" value="P-type_ATPase_IIIA"/>
</dbReference>
<feature type="transmembrane region" description="Helical" evidence="16">
    <location>
        <begin position="816"/>
        <end position="834"/>
    </location>
</feature>
<dbReference type="FunFam" id="2.70.150.10:FF:000042">
    <property type="entry name" value="Plasma membrane ATPase"/>
    <property type="match status" value="1"/>
</dbReference>
<feature type="transmembrane region" description="Helical" evidence="16">
    <location>
        <begin position="339"/>
        <end position="362"/>
    </location>
</feature>
<comment type="subcellular location">
    <subcellularLocation>
        <location evidence="16">Cell membrane</location>
        <topology evidence="16">Multi-pass membrane protein</topology>
    </subcellularLocation>
    <subcellularLocation>
        <location evidence="2">Membrane</location>
        <topology evidence="2">Multi-pass membrane protein</topology>
    </subcellularLocation>
</comment>
<dbReference type="SFLD" id="SFLDF00027">
    <property type="entry name" value="p-type_atpase"/>
    <property type="match status" value="1"/>
</dbReference>
<dbReference type="EC" id="7.1.2.1" evidence="4 16"/>
<evidence type="ECO:0000256" key="8">
    <source>
        <dbReference type="ARBA" id="ARBA00022741"/>
    </source>
</evidence>
<dbReference type="InterPro" id="IPR023298">
    <property type="entry name" value="ATPase_P-typ_TM_dom_sf"/>
</dbReference>
<feature type="transmembrane region" description="Helical" evidence="16">
    <location>
        <begin position="115"/>
        <end position="135"/>
    </location>
</feature>
<dbReference type="InterPro" id="IPR023214">
    <property type="entry name" value="HAD_sf"/>
</dbReference>
<dbReference type="PROSITE" id="PS00154">
    <property type="entry name" value="ATPASE_E1_E2"/>
    <property type="match status" value="1"/>
</dbReference>
<comment type="catalytic activity">
    <reaction evidence="14 16">
        <text>ATP + H2O + H(+)(in) = ADP + phosphate + 2 H(+)(out)</text>
        <dbReference type="Rhea" id="RHEA:20852"/>
        <dbReference type="ChEBI" id="CHEBI:15377"/>
        <dbReference type="ChEBI" id="CHEBI:15378"/>
        <dbReference type="ChEBI" id="CHEBI:30616"/>
        <dbReference type="ChEBI" id="CHEBI:43474"/>
        <dbReference type="ChEBI" id="CHEBI:456216"/>
        <dbReference type="EC" id="7.1.2.1"/>
    </reaction>
</comment>
<evidence type="ECO:0000256" key="6">
    <source>
        <dbReference type="ARBA" id="ARBA00022692"/>
    </source>
</evidence>
<evidence type="ECO:0000256" key="11">
    <source>
        <dbReference type="ARBA" id="ARBA00022967"/>
    </source>
</evidence>
<keyword evidence="16" id="KW-0406">Ion transport</keyword>
<dbReference type="InterPro" id="IPR059000">
    <property type="entry name" value="ATPase_P-type_domA"/>
</dbReference>
<keyword evidence="12 16" id="KW-1133">Transmembrane helix</keyword>
<dbReference type="InterPro" id="IPR044492">
    <property type="entry name" value="P_typ_ATPase_HD_dom"/>
</dbReference>
<dbReference type="Pfam" id="PF00702">
    <property type="entry name" value="Hydrolase"/>
    <property type="match status" value="1"/>
</dbReference>
<sequence length="1049" mass="113743">MAKKNEPSPSAEGEKATMTTMVSSRVGSGRNSIALDPPPQESVRAAAPKDMMKSLAAEAEDDEVSTIEAYDDGRTEEEILEGFTTEEAQKKLDKYGYNEVLTVEEPEWKKIVSRFLGIVPICMIVGAIISAAVETGCVIVQNDVVDCACDPGRDWVSFALLIFEVVLIVYVDYRSEKNAADAVKALKEMSAPTCRAKRDGEWVETPVRELVPGDLIELAAGVVVPSDGKLVGHGEPMLIDESSLTGESLPVTKHPGDEVLSGAVVVQGELEMMVTATGVDTFFGKTIALLATVTEQGNVQHLLGTVAKIMCTLGLVGVIPIFFVQLFRDDVEWASSLKTAIVILVATLPVAMPLVVTTALAVGSYELSQEKAIVQRLSAIEEMAGMDILCSDKTGTLTKNELVLDKELIWQVNDSSAGEILRVACLAAKIEGGQDAIDRAVTEALESFPESEGGGLEQLKGYKVTKFVPFNPVDKRTEATVIAPDGKTYRMSKGAPGVMVDLCCEGELKVEAEDKIIENAQRGLRSLGVAIADGDETSEEEYKLIGMISLLDPPRDDTEQTIIDAQNKGVEVKMITGDQKAIAIETASRLNMGTNIIGSEIWGPDGEALIRAQGSFGTFIEQVNGFASVFPEHKFRIVEELQKIGHICGMTGDGVNDAPALKRANVGIAVAGATDAAKSASDIVLNAPGLSTIITAINRSRKIFNRLNGYVLYRMASSVLILGFFFLSIVALQFDFPTWVLILLSLVNDFTAMATSKDSCRPAEEPLKWNMVHTTIISVVIGLVGVLENILLLWLSDPRYVSWWSGWGLEELSSCQVVAVMYLNIAMTVQLNIFSTRNKYFYFITSERLGGAPLPSITLCIPVFFSILIAVLIAALWPENISLGGGANMVGCGWAPVGIVALWALVWFHVRDAIKVLTYKVMESGSDMFYANLTGTSKEERRKAVKDMIKKARKRLGLKAYQKEGLKNQIESHQIPHYDKVGEIHAKTPRMSVDESAAKVREVMSKIKALETEMRKLTKRVDALEGEGPEASPSGKKKRGLFRRGGGGG</sequence>
<dbReference type="Gene3D" id="3.40.1110.10">
    <property type="entry name" value="Calcium-transporting ATPase, cytoplasmic domain N"/>
    <property type="match status" value="1"/>
</dbReference>
<dbReference type="SUPFAM" id="SSF81665">
    <property type="entry name" value="Calcium ATPase, transmembrane domain M"/>
    <property type="match status" value="1"/>
</dbReference>
<feature type="transmembrane region" description="Helical" evidence="16">
    <location>
        <begin position="155"/>
        <end position="173"/>
    </location>
</feature>
<gene>
    <name evidence="19" type="ORF">A3770_11p64560</name>
</gene>
<keyword evidence="16" id="KW-0813">Transport</keyword>
<evidence type="ECO:0000256" key="16">
    <source>
        <dbReference type="RuleBase" id="RU362083"/>
    </source>
</evidence>
<feature type="transmembrane region" description="Helical" evidence="16">
    <location>
        <begin position="711"/>
        <end position="732"/>
    </location>
</feature>
<dbReference type="GO" id="GO:0008553">
    <property type="term" value="F:P-type proton-exporting transporter activity"/>
    <property type="evidence" value="ECO:0007669"/>
    <property type="project" value="UniProtKB-UniRule"/>
</dbReference>
<accession>A0A5B8MT22</accession>
<feature type="domain" description="Cation-transporting P-type ATPase N-terminal" evidence="18">
    <location>
        <begin position="70"/>
        <end position="135"/>
    </location>
</feature>
<dbReference type="Gene3D" id="3.40.50.1000">
    <property type="entry name" value="HAD superfamily/HAD-like"/>
    <property type="match status" value="1"/>
</dbReference>
<dbReference type="InterPro" id="IPR008250">
    <property type="entry name" value="ATPase_P-typ_transduc_dom_A_sf"/>
</dbReference>
<feature type="transmembrane region" description="Helical" evidence="16">
    <location>
        <begin position="738"/>
        <end position="755"/>
    </location>
</feature>
<evidence type="ECO:0000256" key="2">
    <source>
        <dbReference type="ARBA" id="ARBA00004141"/>
    </source>
</evidence>
<dbReference type="SFLD" id="SFLDS00003">
    <property type="entry name" value="Haloacid_Dehalogenase"/>
    <property type="match status" value="1"/>
</dbReference>
<reference evidence="19 20" key="1">
    <citation type="submission" date="2018-07" db="EMBL/GenBank/DDBJ databases">
        <title>The complete nuclear genome of the prasinophyte Chloropicon primus (CCMP1205).</title>
        <authorList>
            <person name="Pombert J.-F."/>
            <person name="Otis C."/>
            <person name="Turmel M."/>
            <person name="Lemieux C."/>
        </authorList>
    </citation>
    <scope>NUCLEOTIDE SEQUENCE [LARGE SCALE GENOMIC DNA]</scope>
    <source>
        <strain evidence="19 20">CCMP1205</strain>
    </source>
</reference>
<keyword evidence="10 16" id="KW-0460">Magnesium</keyword>
<dbReference type="GO" id="GO:0120029">
    <property type="term" value="P:proton export across plasma membrane"/>
    <property type="evidence" value="ECO:0007669"/>
    <property type="project" value="UniProtKB-UniRule"/>
</dbReference>
<dbReference type="PRINTS" id="PR00119">
    <property type="entry name" value="CATATPASE"/>
</dbReference>
<dbReference type="Pfam" id="PF00122">
    <property type="entry name" value="E1-E2_ATPase"/>
    <property type="match status" value="1"/>
</dbReference>
<dbReference type="InterPro" id="IPR018303">
    <property type="entry name" value="ATPase_P-typ_P_site"/>
</dbReference>
<dbReference type="NCBIfam" id="TIGR01647">
    <property type="entry name" value="ATPase-IIIA_H"/>
    <property type="match status" value="1"/>
</dbReference>
<evidence type="ECO:0000256" key="9">
    <source>
        <dbReference type="ARBA" id="ARBA00022840"/>
    </source>
</evidence>
<dbReference type="FunFam" id="3.40.1110.10:FF:000005">
    <property type="entry name" value="Plasma membrane ATPase"/>
    <property type="match status" value="1"/>
</dbReference>
<evidence type="ECO:0000256" key="4">
    <source>
        <dbReference type="ARBA" id="ARBA00012476"/>
    </source>
</evidence>
<dbReference type="GO" id="GO:0046872">
    <property type="term" value="F:metal ion binding"/>
    <property type="evidence" value="ECO:0007669"/>
    <property type="project" value="UniProtKB-KW"/>
</dbReference>
<evidence type="ECO:0000256" key="17">
    <source>
        <dbReference type="SAM" id="MobiDB-lite"/>
    </source>
</evidence>
<comment type="similarity">
    <text evidence="3 16">Belongs to the cation transport ATPase (P-type) (TC 3.A.3) family. Type IIIA subfamily.</text>
</comment>
<dbReference type="EMBL" id="CP031044">
    <property type="protein sequence ID" value="QDZ23938.1"/>
    <property type="molecule type" value="Genomic_DNA"/>
</dbReference>
<evidence type="ECO:0000256" key="7">
    <source>
        <dbReference type="ARBA" id="ARBA00022723"/>
    </source>
</evidence>
<dbReference type="GO" id="GO:0005886">
    <property type="term" value="C:plasma membrane"/>
    <property type="evidence" value="ECO:0007669"/>
    <property type="project" value="UniProtKB-SubCell"/>
</dbReference>
<dbReference type="Pfam" id="PF00690">
    <property type="entry name" value="Cation_ATPase_N"/>
    <property type="match status" value="1"/>
</dbReference>
<keyword evidence="5" id="KW-0597">Phosphoprotein</keyword>
<evidence type="ECO:0000256" key="3">
    <source>
        <dbReference type="ARBA" id="ARBA00008804"/>
    </source>
</evidence>
<dbReference type="Proteomes" id="UP000316726">
    <property type="component" value="Chromosome 11"/>
</dbReference>
<comment type="function">
    <text evidence="1">The plasma membrane ATPase of plants and fungi is a hydrogen ion pump. The proton gradient it generates drives the active transport of nutrients by H(+)-symport. The resulting external acidification and/or internal alkinization may mediate growth responses.</text>
</comment>
<name>A0A5B8MT22_9CHLO</name>
<keyword evidence="16" id="KW-0375">Hydrogen ion transport</keyword>
<dbReference type="InterPro" id="IPR001757">
    <property type="entry name" value="P_typ_ATPase"/>
</dbReference>
<keyword evidence="9 16" id="KW-0067">ATP-binding</keyword>
<organism evidence="19 20">
    <name type="scientific">Chloropicon primus</name>
    <dbReference type="NCBI Taxonomy" id="1764295"/>
    <lineage>
        <taxon>Eukaryota</taxon>
        <taxon>Viridiplantae</taxon>
        <taxon>Chlorophyta</taxon>
        <taxon>Chloropicophyceae</taxon>
        <taxon>Chloropicales</taxon>
        <taxon>Chloropicaceae</taxon>
        <taxon>Chloropicon</taxon>
    </lineage>
</organism>
<evidence type="ECO:0000256" key="5">
    <source>
        <dbReference type="ARBA" id="ARBA00022553"/>
    </source>
</evidence>
<feature type="region of interest" description="Disordered" evidence="17">
    <location>
        <begin position="1020"/>
        <end position="1049"/>
    </location>
</feature>
<dbReference type="GO" id="GO:0005524">
    <property type="term" value="F:ATP binding"/>
    <property type="evidence" value="ECO:0007669"/>
    <property type="project" value="UniProtKB-UniRule"/>
</dbReference>
<keyword evidence="13 16" id="KW-0472">Membrane</keyword>
<feature type="transmembrane region" description="Helical" evidence="16">
    <location>
        <begin position="306"/>
        <end position="327"/>
    </location>
</feature>
<protein>
    <recommendedName>
        <fullName evidence="15 16">Plasma membrane ATPase</fullName>
        <ecNumber evidence="4 16">7.1.2.1</ecNumber>
    </recommendedName>
</protein>
<evidence type="ECO:0000256" key="12">
    <source>
        <dbReference type="ARBA" id="ARBA00022989"/>
    </source>
</evidence>
<keyword evidence="6 16" id="KW-0812">Transmembrane</keyword>
<feature type="compositionally biased region" description="Polar residues" evidence="17">
    <location>
        <begin position="17"/>
        <end position="31"/>
    </location>
</feature>
<dbReference type="PRINTS" id="PR00120">
    <property type="entry name" value="HATPASE"/>
</dbReference>
<evidence type="ECO:0000313" key="19">
    <source>
        <dbReference type="EMBL" id="QDZ23938.1"/>
    </source>
</evidence>
<keyword evidence="8 16" id="KW-0547">Nucleotide-binding</keyword>
<dbReference type="SUPFAM" id="SSF56784">
    <property type="entry name" value="HAD-like"/>
    <property type="match status" value="1"/>
</dbReference>
<dbReference type="SMART" id="SM00831">
    <property type="entry name" value="Cation_ATPase_N"/>
    <property type="match status" value="1"/>
</dbReference>
<dbReference type="STRING" id="1764295.A0A5B8MT22"/>
<dbReference type="NCBIfam" id="TIGR01494">
    <property type="entry name" value="ATPase_P-type"/>
    <property type="match status" value="2"/>
</dbReference>
<dbReference type="AlphaFoldDB" id="A0A5B8MT22"/>
<keyword evidence="7" id="KW-0479">Metal-binding</keyword>
<dbReference type="InterPro" id="IPR023299">
    <property type="entry name" value="ATPase_P-typ_cyto_dom_N"/>
</dbReference>
<evidence type="ECO:0000256" key="14">
    <source>
        <dbReference type="ARBA" id="ARBA00048122"/>
    </source>
</evidence>
<keyword evidence="11 16" id="KW-1278">Translocase</keyword>
<dbReference type="PANTHER" id="PTHR42861">
    <property type="entry name" value="CALCIUM-TRANSPORTING ATPASE"/>
    <property type="match status" value="1"/>
</dbReference>
<dbReference type="OrthoDB" id="116380at2759"/>
<feature type="region of interest" description="Disordered" evidence="17">
    <location>
        <begin position="1"/>
        <end position="49"/>
    </location>
</feature>
<dbReference type="SUPFAM" id="SSF81653">
    <property type="entry name" value="Calcium ATPase, transduction domain A"/>
    <property type="match status" value="1"/>
</dbReference>